<dbReference type="AlphaFoldDB" id="A0A1R4HG35"/>
<dbReference type="RefSeq" id="WP_087148096.1">
    <property type="nucleotide sequence ID" value="NZ_FUKJ01000412.1"/>
</dbReference>
<gene>
    <name evidence="1" type="ORF">CRENPOLYSF2_490005</name>
</gene>
<dbReference type="Gene3D" id="1.25.40.10">
    <property type="entry name" value="Tetratricopeptide repeat domain"/>
    <property type="match status" value="1"/>
</dbReference>
<accession>A0A1R4HG35</accession>
<dbReference type="EMBL" id="FUKJ01000412">
    <property type="protein sequence ID" value="SJM95193.1"/>
    <property type="molecule type" value="Genomic_DNA"/>
</dbReference>
<dbReference type="Proteomes" id="UP000195442">
    <property type="component" value="Unassembled WGS sequence"/>
</dbReference>
<dbReference type="SUPFAM" id="SSF48452">
    <property type="entry name" value="TPR-like"/>
    <property type="match status" value="1"/>
</dbReference>
<organism evidence="1 2">
    <name type="scientific">Crenothrix polyspora</name>
    <dbReference type="NCBI Taxonomy" id="360316"/>
    <lineage>
        <taxon>Bacteria</taxon>
        <taxon>Pseudomonadati</taxon>
        <taxon>Pseudomonadota</taxon>
        <taxon>Gammaproteobacteria</taxon>
        <taxon>Methylococcales</taxon>
        <taxon>Crenotrichaceae</taxon>
        <taxon>Crenothrix</taxon>
    </lineage>
</organism>
<proteinExistence type="predicted"/>
<dbReference type="OrthoDB" id="5751246at2"/>
<sequence>MKYNKKPKKNAQRPIKMKSGEELHFSEYEISFDPVDTKAEKMPIQVKNQIQGIYDLITSDPKLAIEKLLVLKEQYPQVPMLYNHLSAAYMQLGNRKISQEIINENYRTNPDYLFAKLGYAQLCLGSGEYEKIPVIFDNKFDLKMLYPDRNKFHVTEFTGFTAVMCAYYSCIGKKETAELLYKALIQVDPEARMISFAERFLHPSLGRKVMNWLGQRAHKIESRAEQRKNK</sequence>
<reference evidence="2" key="1">
    <citation type="submission" date="2017-02" db="EMBL/GenBank/DDBJ databases">
        <authorList>
            <person name="Daims H."/>
        </authorList>
    </citation>
    <scope>NUCLEOTIDE SEQUENCE [LARGE SCALE GENOMIC DNA]</scope>
</reference>
<dbReference type="InterPro" id="IPR011990">
    <property type="entry name" value="TPR-like_helical_dom_sf"/>
</dbReference>
<protein>
    <recommendedName>
        <fullName evidence="3">Tetratricopeptide repeat protein</fullName>
    </recommendedName>
</protein>
<keyword evidence="2" id="KW-1185">Reference proteome</keyword>
<name>A0A1R4HG35_9GAMM</name>
<evidence type="ECO:0000313" key="2">
    <source>
        <dbReference type="Proteomes" id="UP000195442"/>
    </source>
</evidence>
<evidence type="ECO:0000313" key="1">
    <source>
        <dbReference type="EMBL" id="SJM95193.1"/>
    </source>
</evidence>
<evidence type="ECO:0008006" key="3">
    <source>
        <dbReference type="Google" id="ProtNLM"/>
    </source>
</evidence>